<reference evidence="2 3" key="1">
    <citation type="submission" date="2023-07" db="EMBL/GenBank/DDBJ databases">
        <title>Genomic Encyclopedia of Type Strains, Phase IV (KMG-IV): sequencing the most valuable type-strain genomes for metagenomic binning, comparative biology and taxonomic classification.</title>
        <authorList>
            <person name="Goeker M."/>
        </authorList>
    </citation>
    <scope>NUCLEOTIDE SEQUENCE [LARGE SCALE GENOMIC DNA]</scope>
    <source>
        <strain evidence="2 3">DSM 18695</strain>
    </source>
</reference>
<proteinExistence type="predicted"/>
<evidence type="ECO:0008006" key="4">
    <source>
        <dbReference type="Google" id="ProtNLM"/>
    </source>
</evidence>
<dbReference type="InterPro" id="IPR009495">
    <property type="entry name" value="NrsF"/>
</dbReference>
<feature type="transmembrane region" description="Helical" evidence="1">
    <location>
        <begin position="25"/>
        <end position="46"/>
    </location>
</feature>
<feature type="transmembrane region" description="Helical" evidence="1">
    <location>
        <begin position="92"/>
        <end position="111"/>
    </location>
</feature>
<feature type="transmembrane region" description="Helical" evidence="1">
    <location>
        <begin position="157"/>
        <end position="178"/>
    </location>
</feature>
<evidence type="ECO:0000313" key="2">
    <source>
        <dbReference type="EMBL" id="MDQ0463559.1"/>
    </source>
</evidence>
<dbReference type="Pfam" id="PF06532">
    <property type="entry name" value="NrsF"/>
    <property type="match status" value="1"/>
</dbReference>
<dbReference type="EMBL" id="JAUSVS010000002">
    <property type="protein sequence ID" value="MDQ0463559.1"/>
    <property type="molecule type" value="Genomic_DNA"/>
</dbReference>
<feature type="transmembrane region" description="Helical" evidence="1">
    <location>
        <begin position="184"/>
        <end position="207"/>
    </location>
</feature>
<dbReference type="RefSeq" id="WP_307347577.1">
    <property type="nucleotide sequence ID" value="NZ_JAUSVS010000002.1"/>
</dbReference>
<evidence type="ECO:0000313" key="3">
    <source>
        <dbReference type="Proteomes" id="UP001228905"/>
    </source>
</evidence>
<comment type="caution">
    <text evidence="2">The sequence shown here is derived from an EMBL/GenBank/DDBJ whole genome shotgun (WGS) entry which is preliminary data.</text>
</comment>
<protein>
    <recommendedName>
        <fullName evidence="4">DUF1109 domain-containing protein</fullName>
    </recommendedName>
</protein>
<keyword evidence="1" id="KW-0472">Membrane</keyword>
<accession>A0ABU0IRD5</accession>
<name>A0ABU0IRD5_9CAUL</name>
<sequence length="213" mass="23014">MTDDLIAKLAADTAAVPRAALSRRFGLGMVVGAVVCFALVLTWLGLRPDMDDAMHGMRFWMKASYTLWVALASLPLAIAFSRPDGRVGVTPWLVLAFAPVFMLAMTAMELMRTPESRWMALVVGSSAMHCSWRILLLSIPIFGALVWVFKRLAPTRLAMAGLTAGLIAGGLAATMYGLHCQEPAVTFVTLWYTLGMVAAGALGALVGPRLMRW</sequence>
<keyword evidence="1" id="KW-1133">Transmembrane helix</keyword>
<gene>
    <name evidence="2" type="ORF">QO010_001330</name>
</gene>
<organism evidence="2 3">
    <name type="scientific">Caulobacter ginsengisoli</name>
    <dbReference type="NCBI Taxonomy" id="400775"/>
    <lineage>
        <taxon>Bacteria</taxon>
        <taxon>Pseudomonadati</taxon>
        <taxon>Pseudomonadota</taxon>
        <taxon>Alphaproteobacteria</taxon>
        <taxon>Caulobacterales</taxon>
        <taxon>Caulobacteraceae</taxon>
        <taxon>Caulobacter</taxon>
    </lineage>
</organism>
<keyword evidence="3" id="KW-1185">Reference proteome</keyword>
<feature type="transmembrane region" description="Helical" evidence="1">
    <location>
        <begin position="58"/>
        <end position="80"/>
    </location>
</feature>
<feature type="transmembrane region" description="Helical" evidence="1">
    <location>
        <begin position="131"/>
        <end position="150"/>
    </location>
</feature>
<dbReference type="Proteomes" id="UP001228905">
    <property type="component" value="Unassembled WGS sequence"/>
</dbReference>
<keyword evidence="1" id="KW-0812">Transmembrane</keyword>
<evidence type="ECO:0000256" key="1">
    <source>
        <dbReference type="SAM" id="Phobius"/>
    </source>
</evidence>